<evidence type="ECO:0000256" key="1">
    <source>
        <dbReference type="ARBA" id="ARBA00000085"/>
    </source>
</evidence>
<dbReference type="InterPro" id="IPR011006">
    <property type="entry name" value="CheY-like_superfamily"/>
</dbReference>
<evidence type="ECO:0000313" key="15">
    <source>
        <dbReference type="Proteomes" id="UP000587396"/>
    </source>
</evidence>
<keyword evidence="6" id="KW-0808">Transferase</keyword>
<feature type="modified residue" description="4-aspartylphosphate" evidence="10">
    <location>
        <position position="645"/>
    </location>
</feature>
<dbReference type="SUPFAM" id="SSF47384">
    <property type="entry name" value="Homodimeric domain of signal transducing histidine kinase"/>
    <property type="match status" value="1"/>
</dbReference>
<gene>
    <name evidence="14" type="ORF">H7313_04195</name>
</gene>
<dbReference type="InterPro" id="IPR004358">
    <property type="entry name" value="Sig_transdc_His_kin-like_C"/>
</dbReference>
<dbReference type="AlphaFoldDB" id="A0A842J918"/>
<dbReference type="Gene3D" id="3.30.565.10">
    <property type="entry name" value="Histidine kinase-like ATPase, C-terminal domain"/>
    <property type="match status" value="1"/>
</dbReference>
<keyword evidence="11" id="KW-0472">Membrane</keyword>
<comment type="similarity">
    <text evidence="3">In the N-terminal section; belongs to the phytochrome family.</text>
</comment>
<dbReference type="PANTHER" id="PTHR43047:SF72">
    <property type="entry name" value="OSMOSENSING HISTIDINE PROTEIN KINASE SLN1"/>
    <property type="match status" value="1"/>
</dbReference>
<dbReference type="EC" id="2.7.13.3" evidence="4"/>
<dbReference type="GO" id="GO:0000155">
    <property type="term" value="F:phosphorelay sensor kinase activity"/>
    <property type="evidence" value="ECO:0007669"/>
    <property type="project" value="InterPro"/>
</dbReference>
<evidence type="ECO:0000256" key="11">
    <source>
        <dbReference type="SAM" id="Phobius"/>
    </source>
</evidence>
<dbReference type="InterPro" id="IPR036890">
    <property type="entry name" value="HATPase_C_sf"/>
</dbReference>
<dbReference type="Pfam" id="PF00072">
    <property type="entry name" value="Response_reg"/>
    <property type="match status" value="1"/>
</dbReference>
<dbReference type="InterPro" id="IPR001789">
    <property type="entry name" value="Sig_transdc_resp-reg_receiver"/>
</dbReference>
<dbReference type="InterPro" id="IPR036097">
    <property type="entry name" value="HisK_dim/P_sf"/>
</dbReference>
<dbReference type="InterPro" id="IPR003594">
    <property type="entry name" value="HATPase_dom"/>
</dbReference>
<dbReference type="FunFam" id="3.30.565.10:FF:000010">
    <property type="entry name" value="Sensor histidine kinase RcsC"/>
    <property type="match status" value="1"/>
</dbReference>
<dbReference type="SUPFAM" id="SSF55874">
    <property type="entry name" value="ATPase domain of HSP90 chaperone/DNA topoisomerase II/histidine kinase"/>
    <property type="match status" value="1"/>
</dbReference>
<dbReference type="InterPro" id="IPR005467">
    <property type="entry name" value="His_kinase_dom"/>
</dbReference>
<feature type="transmembrane region" description="Helical" evidence="11">
    <location>
        <begin position="304"/>
        <end position="323"/>
    </location>
</feature>
<feature type="domain" description="Response regulatory" evidence="13">
    <location>
        <begin position="593"/>
        <end position="714"/>
    </location>
</feature>
<evidence type="ECO:0000256" key="6">
    <source>
        <dbReference type="ARBA" id="ARBA00022679"/>
    </source>
</evidence>
<dbReference type="EMBL" id="JACMSE010000002">
    <property type="protein sequence ID" value="MBC2888552.1"/>
    <property type="molecule type" value="Genomic_DNA"/>
</dbReference>
<dbReference type="PANTHER" id="PTHR43047">
    <property type="entry name" value="TWO-COMPONENT HISTIDINE PROTEIN KINASE"/>
    <property type="match status" value="1"/>
</dbReference>
<comment type="subcellular location">
    <subcellularLocation>
        <location evidence="2">Cell membrane</location>
    </subcellularLocation>
</comment>
<comment type="caution">
    <text evidence="14">The sequence shown here is derived from an EMBL/GenBank/DDBJ whole genome shotgun (WGS) entry which is preliminary data.</text>
</comment>
<evidence type="ECO:0000256" key="2">
    <source>
        <dbReference type="ARBA" id="ARBA00004236"/>
    </source>
</evidence>
<feature type="domain" description="Histidine kinase" evidence="12">
    <location>
        <begin position="348"/>
        <end position="574"/>
    </location>
</feature>
<dbReference type="SUPFAM" id="SSF52172">
    <property type="entry name" value="CheY-like"/>
    <property type="match status" value="1"/>
</dbReference>
<evidence type="ECO:0000256" key="3">
    <source>
        <dbReference type="ARBA" id="ARBA00006402"/>
    </source>
</evidence>
<reference evidence="14 15" key="1">
    <citation type="submission" date="2020-08" db="EMBL/GenBank/DDBJ databases">
        <authorList>
            <person name="Liu C."/>
            <person name="Sun Q."/>
        </authorList>
    </citation>
    <scope>NUCLEOTIDE SEQUENCE [LARGE SCALE GENOMIC DNA]</scope>
    <source>
        <strain evidence="14 15">N22</strain>
    </source>
</reference>
<dbReference type="PRINTS" id="PR00344">
    <property type="entry name" value="BCTRLSENSOR"/>
</dbReference>
<proteinExistence type="inferred from homology"/>
<evidence type="ECO:0000259" key="12">
    <source>
        <dbReference type="PROSITE" id="PS50109"/>
    </source>
</evidence>
<dbReference type="GO" id="GO:0009927">
    <property type="term" value="F:histidine phosphotransfer kinase activity"/>
    <property type="evidence" value="ECO:0007669"/>
    <property type="project" value="TreeGrafter"/>
</dbReference>
<dbReference type="Pfam" id="PF02518">
    <property type="entry name" value="HATPase_c"/>
    <property type="match status" value="1"/>
</dbReference>
<dbReference type="Gene3D" id="3.40.50.2300">
    <property type="match status" value="1"/>
</dbReference>
<keyword evidence="11" id="KW-1133">Transmembrane helix</keyword>
<dbReference type="PROSITE" id="PS50109">
    <property type="entry name" value="HIS_KIN"/>
    <property type="match status" value="1"/>
</dbReference>
<dbReference type="SMART" id="SM00448">
    <property type="entry name" value="REC"/>
    <property type="match status" value="1"/>
</dbReference>
<dbReference type="Proteomes" id="UP000587396">
    <property type="component" value="Unassembled WGS sequence"/>
</dbReference>
<dbReference type="RefSeq" id="WP_185904517.1">
    <property type="nucleotide sequence ID" value="NZ_JACMSE010000002.1"/>
</dbReference>
<dbReference type="SMART" id="SM00388">
    <property type="entry name" value="HisKA"/>
    <property type="match status" value="1"/>
</dbReference>
<keyword evidence="11" id="KW-0812">Transmembrane</keyword>
<evidence type="ECO:0000313" key="14">
    <source>
        <dbReference type="EMBL" id="MBC2888552.1"/>
    </source>
</evidence>
<dbReference type="InterPro" id="IPR003661">
    <property type="entry name" value="HisK_dim/P_dom"/>
</dbReference>
<name>A0A842J918_9ACTN</name>
<dbReference type="GO" id="GO:0005886">
    <property type="term" value="C:plasma membrane"/>
    <property type="evidence" value="ECO:0007669"/>
    <property type="project" value="UniProtKB-SubCell"/>
</dbReference>
<dbReference type="CDD" id="cd17546">
    <property type="entry name" value="REC_hyHK_CKI1_RcsC-like"/>
    <property type="match status" value="1"/>
</dbReference>
<evidence type="ECO:0000256" key="8">
    <source>
        <dbReference type="ARBA" id="ARBA00023012"/>
    </source>
</evidence>
<keyword evidence="15" id="KW-1185">Reference proteome</keyword>
<sequence>MSVDSLKAKARRWTGAALVLILLAALLAVGGAWMLQSTESASRTAVEDLSDFYLQEIADQTADHFQTSLQAQIAQLDVVNRAVREADPANAAALQALLGDMRQDTGSAYLAYVDDKGMLYTGESVQPGISKISNLPAIVSSSEPLMSVSETVGDTNLLLISVPLEPFEREGVTFVASLAGLPLDTLSEQLSLSRESAQTFTSIVDPEGAYIVSSPVSPDVPNGSNLFSMLERAAEFEGGESLDQMRQGVEAQQDGYIAFRLAGQRYLGFHTAVPDTDYSLITVIPYNVVNASMNEFAATLSKNALTVMAALAVLGLVAGALFLRNRRTRDAYVREQQASRTKSEFLSRMSHEIRTPMNGIIGMTTMALRSTDDPKRMQECLEKTLVASDHLLALLNDVLDMSRIESGRIEITSTPFDLRELAERAETLFGSLAQQKGVKLSVHVDEGVRKRYAGDALRISQVVNNLLSNAVKFTDEGGSVTLEVTARPLDEADGVRDEVAFSVADTGCGIAPENLERVFEAFEQETAQVAGSHGGTGLGLSIVKRLCELMGGAVEAESELGRGSVFTARIPLLSAPDGEDDGEDETELLRGLRILVVEDNVVNMEIVTDALEWSGAEVERAWNGREGVDAFAASEPGSIDLVLMDVQMPVMNGLEAAQALRALPHPDASTVPILAASANVFEKDDEALAAAGMDGHVQKPIRPEEVARAIARITGR</sequence>
<accession>A0A842J918</accession>
<dbReference type="SMART" id="SM00387">
    <property type="entry name" value="HATPase_c"/>
    <property type="match status" value="1"/>
</dbReference>
<dbReference type="Pfam" id="PF00512">
    <property type="entry name" value="HisKA"/>
    <property type="match status" value="1"/>
</dbReference>
<protein>
    <recommendedName>
        <fullName evidence="9">Circadian input-output histidine kinase CikA</fullName>
        <ecNumber evidence="4">2.7.13.3</ecNumber>
    </recommendedName>
</protein>
<evidence type="ECO:0000256" key="9">
    <source>
        <dbReference type="ARBA" id="ARBA00074306"/>
    </source>
</evidence>
<dbReference type="Gene3D" id="1.10.287.130">
    <property type="match status" value="1"/>
</dbReference>
<organism evidence="14 15">
    <name type="scientific">Gordonibacter massiliensis</name>
    <name type="common">ex Traore et al. 2017</name>
    <dbReference type="NCBI Taxonomy" id="1841863"/>
    <lineage>
        <taxon>Bacteria</taxon>
        <taxon>Bacillati</taxon>
        <taxon>Actinomycetota</taxon>
        <taxon>Coriobacteriia</taxon>
        <taxon>Eggerthellales</taxon>
        <taxon>Eggerthellaceae</taxon>
        <taxon>Gordonibacter</taxon>
    </lineage>
</organism>
<dbReference type="CDD" id="cd00082">
    <property type="entry name" value="HisKA"/>
    <property type="match status" value="1"/>
</dbReference>
<keyword evidence="8" id="KW-0902">Two-component regulatory system</keyword>
<evidence type="ECO:0000256" key="10">
    <source>
        <dbReference type="PROSITE-ProRule" id="PRU00169"/>
    </source>
</evidence>
<evidence type="ECO:0000259" key="13">
    <source>
        <dbReference type="PROSITE" id="PS50110"/>
    </source>
</evidence>
<dbReference type="CDD" id="cd16922">
    <property type="entry name" value="HATPase_EvgS-ArcB-TorS-like"/>
    <property type="match status" value="1"/>
</dbReference>
<evidence type="ECO:0000256" key="7">
    <source>
        <dbReference type="ARBA" id="ARBA00022777"/>
    </source>
</evidence>
<comment type="catalytic activity">
    <reaction evidence="1">
        <text>ATP + protein L-histidine = ADP + protein N-phospho-L-histidine.</text>
        <dbReference type="EC" id="2.7.13.3"/>
    </reaction>
</comment>
<keyword evidence="5 10" id="KW-0597">Phosphoprotein</keyword>
<evidence type="ECO:0000256" key="4">
    <source>
        <dbReference type="ARBA" id="ARBA00012438"/>
    </source>
</evidence>
<evidence type="ECO:0000256" key="5">
    <source>
        <dbReference type="ARBA" id="ARBA00022553"/>
    </source>
</evidence>
<dbReference type="Gene3D" id="3.30.450.20">
    <property type="entry name" value="PAS domain"/>
    <property type="match status" value="1"/>
</dbReference>
<dbReference type="PROSITE" id="PS50110">
    <property type="entry name" value="RESPONSE_REGULATORY"/>
    <property type="match status" value="1"/>
</dbReference>
<keyword evidence="7" id="KW-0418">Kinase</keyword>